<dbReference type="GO" id="GO:0010285">
    <property type="term" value="F:L,L-diaminopimelate aminotransferase activity"/>
    <property type="evidence" value="ECO:0007669"/>
    <property type="project" value="UniProtKB-UniRule"/>
</dbReference>
<dbReference type="Proteomes" id="UP000324575">
    <property type="component" value="Unassembled WGS sequence"/>
</dbReference>
<dbReference type="InterPro" id="IPR004839">
    <property type="entry name" value="Aminotransferase_I/II_large"/>
</dbReference>
<dbReference type="FunFam" id="3.40.640.10:FF:000099">
    <property type="entry name" value="LL-diaminopimelate aminotransferase, chloroplastic"/>
    <property type="match status" value="1"/>
</dbReference>
<dbReference type="InterPro" id="IPR015422">
    <property type="entry name" value="PyrdxlP-dep_Trfase_small"/>
</dbReference>
<dbReference type="CDD" id="cd00609">
    <property type="entry name" value="AAT_like"/>
    <property type="match status" value="1"/>
</dbReference>
<evidence type="ECO:0000256" key="1">
    <source>
        <dbReference type="ARBA" id="ARBA00001933"/>
    </source>
</evidence>
<dbReference type="EC" id="2.6.1.83" evidence="3 9"/>
<feature type="binding site" evidence="9">
    <location>
        <position position="15"/>
    </location>
    <ligand>
        <name>substrate</name>
    </ligand>
</feature>
<evidence type="ECO:0000256" key="3">
    <source>
        <dbReference type="ARBA" id="ARBA00013138"/>
    </source>
</evidence>
<gene>
    <name evidence="9" type="primary">dapL</name>
    <name evidence="12" type="ORF">EZS26_001731</name>
</gene>
<dbReference type="EMBL" id="SNRX01000010">
    <property type="protein sequence ID" value="KAA6302130.1"/>
    <property type="molecule type" value="Genomic_DNA"/>
</dbReference>
<evidence type="ECO:0000259" key="11">
    <source>
        <dbReference type="Pfam" id="PF00155"/>
    </source>
</evidence>
<keyword evidence="5 9" id="KW-0032">Aminotransferase</keyword>
<feature type="binding site" evidence="9">
    <location>
        <position position="176"/>
    </location>
    <ligand>
        <name>pyridoxal 5'-phosphate</name>
        <dbReference type="ChEBI" id="CHEBI:597326"/>
    </ligand>
</feature>
<evidence type="ECO:0000313" key="12">
    <source>
        <dbReference type="EMBL" id="KAA6302130.1"/>
    </source>
</evidence>
<dbReference type="HAMAP" id="MF_01642">
    <property type="entry name" value="DapL_aminotrans_1"/>
    <property type="match status" value="1"/>
</dbReference>
<accession>A0A5M8P1D2</accession>
<feature type="binding site" evidence="9">
    <location>
        <position position="281"/>
    </location>
    <ligand>
        <name>pyridoxal 5'-phosphate</name>
        <dbReference type="ChEBI" id="CHEBI:597326"/>
    </ligand>
</feature>
<name>A0A5M8P1D2_9BACT</name>
<feature type="binding site" evidence="9">
    <location>
        <position position="42"/>
    </location>
    <ligand>
        <name>substrate</name>
    </ligand>
</feature>
<organism evidence="12 13">
    <name type="scientific">Candidatus Ordinivivax streblomastigis</name>
    <dbReference type="NCBI Taxonomy" id="2540710"/>
    <lineage>
        <taxon>Bacteria</taxon>
        <taxon>Pseudomonadati</taxon>
        <taxon>Bacteroidota</taxon>
        <taxon>Bacteroidia</taxon>
        <taxon>Bacteroidales</taxon>
        <taxon>Candidatus Ordinivivax</taxon>
    </lineage>
</organism>
<feature type="binding site" evidence="9">
    <location>
        <position position="281"/>
    </location>
    <ligand>
        <name>substrate</name>
    </ligand>
</feature>
<evidence type="ECO:0000256" key="7">
    <source>
        <dbReference type="ARBA" id="ARBA00022898"/>
    </source>
</evidence>
<evidence type="ECO:0000256" key="9">
    <source>
        <dbReference type="HAMAP-Rule" id="MF_01642"/>
    </source>
</evidence>
<evidence type="ECO:0000256" key="5">
    <source>
        <dbReference type="ARBA" id="ARBA00022576"/>
    </source>
</evidence>
<feature type="binding site" evidence="9">
    <location>
        <begin position="235"/>
        <end position="237"/>
    </location>
    <ligand>
        <name>pyridoxal 5'-phosphate</name>
        <dbReference type="ChEBI" id="CHEBI:597326"/>
    </ligand>
</feature>
<comment type="caution">
    <text evidence="12">The sequence shown here is derived from an EMBL/GenBank/DDBJ whole genome shotgun (WGS) entry which is preliminary data.</text>
</comment>
<feature type="binding site" evidence="9">
    <location>
        <position position="132"/>
    </location>
    <ligand>
        <name>substrate</name>
    </ligand>
</feature>
<evidence type="ECO:0000256" key="6">
    <source>
        <dbReference type="ARBA" id="ARBA00022679"/>
    </source>
</evidence>
<evidence type="ECO:0000256" key="8">
    <source>
        <dbReference type="ARBA" id="ARBA00051934"/>
    </source>
</evidence>
<feature type="binding site" evidence="9">
    <location>
        <position position="132"/>
    </location>
    <ligand>
        <name>pyridoxal 5'-phosphate</name>
        <dbReference type="ChEBI" id="CHEBI:597326"/>
    </ligand>
</feature>
<proteinExistence type="inferred from homology"/>
<feature type="binding site" evidence="9">
    <location>
        <position position="207"/>
    </location>
    <ligand>
        <name>pyridoxal 5'-phosphate</name>
        <dbReference type="ChEBI" id="CHEBI:597326"/>
    </ligand>
</feature>
<feature type="domain" description="Aminotransferase class I/classII large" evidence="11">
    <location>
        <begin position="35"/>
        <end position="394"/>
    </location>
</feature>
<dbReference type="Gene3D" id="3.90.1150.10">
    <property type="entry name" value="Aspartate Aminotransferase, domain 1"/>
    <property type="match status" value="1"/>
</dbReference>
<dbReference type="PROSITE" id="PS00105">
    <property type="entry name" value="AA_TRANSFER_CLASS_1"/>
    <property type="match status" value="1"/>
</dbReference>
<feature type="binding site" evidence="9">
    <location>
        <begin position="108"/>
        <end position="109"/>
    </location>
    <ligand>
        <name>pyridoxal 5'-phosphate</name>
        <dbReference type="ChEBI" id="CHEBI:597326"/>
    </ligand>
</feature>
<evidence type="ECO:0000313" key="13">
    <source>
        <dbReference type="Proteomes" id="UP000324575"/>
    </source>
</evidence>
<feature type="modified residue" description="N6-(pyridoxal phosphate)lysine" evidence="9">
    <location>
        <position position="238"/>
    </location>
</feature>
<comment type="function">
    <text evidence="9">Involved in the synthesis of meso-diaminopimelate (m-DAP or DL-DAP), required for both lysine and peptidoglycan biosynthesis. Catalyzes the direct conversion of tetrahydrodipicolinate to LL-diaminopimelate.</text>
</comment>
<dbReference type="UniPathway" id="UPA00034">
    <property type="reaction ID" value="UER00466"/>
</dbReference>
<dbReference type="InterPro" id="IPR015421">
    <property type="entry name" value="PyrdxlP-dep_Trfase_major"/>
</dbReference>
<comment type="similarity">
    <text evidence="9">Belongs to the class-I pyridoxal-phosphate-dependent aminotransferase family. LL-diaminopimelate aminotransferase subfamily.</text>
</comment>
<comment type="subunit">
    <text evidence="9">Homodimer.</text>
</comment>
<dbReference type="AlphaFoldDB" id="A0A5M8P1D2"/>
<dbReference type="GO" id="GO:0030170">
    <property type="term" value="F:pyridoxal phosphate binding"/>
    <property type="evidence" value="ECO:0007669"/>
    <property type="project" value="UniProtKB-UniRule"/>
</dbReference>
<protein>
    <recommendedName>
        <fullName evidence="4 9">LL-diaminopimelate aminotransferase</fullName>
        <shortName evidence="9">DAP-AT</shortName>
        <shortName evidence="9">DAP-aminotransferase</shortName>
        <shortName evidence="9">LL-DAP-aminotransferase</shortName>
        <ecNumber evidence="3 9">2.6.1.83</ecNumber>
    </recommendedName>
</protein>
<dbReference type="Gene3D" id="3.40.640.10">
    <property type="entry name" value="Type I PLP-dependent aspartate aminotransferase-like (Major domain)"/>
    <property type="match status" value="1"/>
</dbReference>
<keyword evidence="6 9" id="KW-0808">Transferase</keyword>
<evidence type="ECO:0000256" key="2">
    <source>
        <dbReference type="ARBA" id="ARBA00004982"/>
    </source>
</evidence>
<keyword evidence="7 9" id="KW-0663">Pyridoxal phosphate</keyword>
<dbReference type="PANTHER" id="PTHR43144">
    <property type="entry name" value="AMINOTRANSFERASE"/>
    <property type="match status" value="1"/>
</dbReference>
<comment type="cofactor">
    <cofactor evidence="1 9 10">
        <name>pyridoxal 5'-phosphate</name>
        <dbReference type="ChEBI" id="CHEBI:597326"/>
    </cofactor>
</comment>
<feature type="binding site" evidence="9">
    <location>
        <position position="109"/>
    </location>
    <ligand>
        <name>substrate</name>
    </ligand>
</feature>
<feature type="binding site" evidence="9">
    <location>
        <position position="176"/>
    </location>
    <ligand>
        <name>substrate</name>
    </ligand>
</feature>
<dbReference type="Pfam" id="PF00155">
    <property type="entry name" value="Aminotran_1_2"/>
    <property type="match status" value="1"/>
</dbReference>
<dbReference type="GO" id="GO:0033362">
    <property type="term" value="P:lysine biosynthetic process via diaminopimelate, diaminopimelate-aminotransferase pathway"/>
    <property type="evidence" value="ECO:0007669"/>
    <property type="project" value="UniProtKB-UniRule"/>
</dbReference>
<feature type="binding site" evidence="9">
    <location>
        <position position="377"/>
    </location>
    <ligand>
        <name>substrate</name>
    </ligand>
</feature>
<sequence>MIKINEHYTEIGNNYLFAEVARRVKEYKEQHPDKSVISLGIGDVTQAIVPAVIEAIHKATDEMSDPKTLRGYAPYEGYDFLIAAILKNDFADRGIQIDADEVFVSDGAKSDTGNIGDILSPNNQIAITDPAYPVYVDTNKMSGRSIELLPCTPANQFVPAFPEKIADVIYLCYPNNPTGTVLTKSQLKLWVDYALEHQSLILFDAAYEAYISQSDVPHSIYEIPGAKKVAIEFRSFSKTAGFTGMRAGYTIVPKALTAKTSKGETLSLNAMWLRRQSTKFNGTAYIVQRGAEAVYSPEGFRQTREVIAYYMENAHIIKNGLEALGLTTYGGVNAPYIWAQTPNKLSSWDFFDLLLNKAQVVGTPGSGFGKAGEGFFRFTAFGNRESTIEAVQRIKNIL</sequence>
<dbReference type="InterPro" id="IPR015424">
    <property type="entry name" value="PyrdxlP-dep_Trfase"/>
</dbReference>
<evidence type="ECO:0000256" key="10">
    <source>
        <dbReference type="RuleBase" id="RU000481"/>
    </source>
</evidence>
<dbReference type="InterPro" id="IPR019942">
    <property type="entry name" value="DapL/ALD1"/>
</dbReference>
<feature type="binding site" evidence="9">
    <location>
        <position position="72"/>
    </location>
    <ligand>
        <name>pyridoxal 5'-phosphate</name>
        <dbReference type="ChEBI" id="CHEBI:597326"/>
    </ligand>
</feature>
<dbReference type="NCBIfam" id="TIGR03542">
    <property type="entry name" value="DAPAT_plant"/>
    <property type="match status" value="1"/>
</dbReference>
<comment type="catalytic activity">
    <reaction evidence="8 9">
        <text>(2S,6S)-2,6-diaminopimelate + 2-oxoglutarate = (S)-2,3,4,5-tetrahydrodipicolinate + L-glutamate + H2O + H(+)</text>
        <dbReference type="Rhea" id="RHEA:23988"/>
        <dbReference type="ChEBI" id="CHEBI:15377"/>
        <dbReference type="ChEBI" id="CHEBI:15378"/>
        <dbReference type="ChEBI" id="CHEBI:16810"/>
        <dbReference type="ChEBI" id="CHEBI:16845"/>
        <dbReference type="ChEBI" id="CHEBI:29985"/>
        <dbReference type="ChEBI" id="CHEBI:57609"/>
        <dbReference type="EC" id="2.6.1.83"/>
    </reaction>
</comment>
<comment type="pathway">
    <text evidence="2 9">Amino-acid biosynthesis; L-lysine biosynthesis via DAP pathway; LL-2,6-diaminopimelate from (S)-tetrahydrodipicolinate (aminotransferase route): step 1/1.</text>
</comment>
<reference evidence="12 13" key="1">
    <citation type="submission" date="2019-03" db="EMBL/GenBank/DDBJ databases">
        <title>Single cell metagenomics reveals metabolic interactions within the superorganism composed of flagellate Streblomastix strix and complex community of Bacteroidetes bacteria on its surface.</title>
        <authorList>
            <person name="Treitli S.C."/>
            <person name="Kolisko M."/>
            <person name="Husnik F."/>
            <person name="Keeling P."/>
            <person name="Hampl V."/>
        </authorList>
    </citation>
    <scope>NUCLEOTIDE SEQUENCE [LARGE SCALE GENOMIC DNA]</scope>
    <source>
        <strain evidence="12">St1</strain>
    </source>
</reference>
<dbReference type="SUPFAM" id="SSF53383">
    <property type="entry name" value="PLP-dependent transferases"/>
    <property type="match status" value="1"/>
</dbReference>
<evidence type="ECO:0000256" key="4">
    <source>
        <dbReference type="ARBA" id="ARBA00018052"/>
    </source>
</evidence>
<dbReference type="InterPro" id="IPR004838">
    <property type="entry name" value="NHTrfase_class1_PyrdxlP-BS"/>
</dbReference>
<feature type="binding site" evidence="9">
    <location>
        <position position="246"/>
    </location>
    <ligand>
        <name>pyridoxal 5'-phosphate</name>
        <dbReference type="ChEBI" id="CHEBI:597326"/>
    </ligand>
</feature>